<keyword evidence="3" id="KW-1185">Reference proteome</keyword>
<dbReference type="AlphaFoldDB" id="A0A1C7MFW5"/>
<protein>
    <submittedName>
        <fullName evidence="2">Uncharacterized protein</fullName>
    </submittedName>
</protein>
<organism evidence="2 3">
    <name type="scientific">Grifola frondosa</name>
    <name type="common">Maitake</name>
    <name type="synonym">Polyporus frondosus</name>
    <dbReference type="NCBI Taxonomy" id="5627"/>
    <lineage>
        <taxon>Eukaryota</taxon>
        <taxon>Fungi</taxon>
        <taxon>Dikarya</taxon>
        <taxon>Basidiomycota</taxon>
        <taxon>Agaricomycotina</taxon>
        <taxon>Agaricomycetes</taxon>
        <taxon>Polyporales</taxon>
        <taxon>Grifolaceae</taxon>
        <taxon>Grifola</taxon>
    </lineage>
</organism>
<reference evidence="2 3" key="1">
    <citation type="submission" date="2016-03" db="EMBL/GenBank/DDBJ databases">
        <title>Whole genome sequencing of Grifola frondosa 9006-11.</title>
        <authorList>
            <person name="Min B."/>
            <person name="Park H."/>
            <person name="Kim J.-G."/>
            <person name="Cho H."/>
            <person name="Oh Y.-L."/>
            <person name="Kong W.-S."/>
            <person name="Choi I.-G."/>
        </authorList>
    </citation>
    <scope>NUCLEOTIDE SEQUENCE [LARGE SCALE GENOMIC DNA]</scope>
    <source>
        <strain evidence="2 3">9006-11</strain>
    </source>
</reference>
<evidence type="ECO:0000313" key="2">
    <source>
        <dbReference type="EMBL" id="OBZ75349.1"/>
    </source>
</evidence>
<sequence>MTDSNSISISVDRRERDHQLINLDDKLDETASLPAHLEASSDMAADKETARGGDEMQRPKGRVNTKGQE</sequence>
<gene>
    <name evidence="2" type="ORF">A0H81_05030</name>
</gene>
<feature type="compositionally biased region" description="Basic and acidic residues" evidence="1">
    <location>
        <begin position="44"/>
        <end position="58"/>
    </location>
</feature>
<dbReference type="Proteomes" id="UP000092993">
    <property type="component" value="Unassembled WGS sequence"/>
</dbReference>
<feature type="region of interest" description="Disordered" evidence="1">
    <location>
        <begin position="35"/>
        <end position="69"/>
    </location>
</feature>
<evidence type="ECO:0000313" key="3">
    <source>
        <dbReference type="Proteomes" id="UP000092993"/>
    </source>
</evidence>
<dbReference type="EMBL" id="LUGG01000004">
    <property type="protein sequence ID" value="OBZ75349.1"/>
    <property type="molecule type" value="Genomic_DNA"/>
</dbReference>
<accession>A0A1C7MFW5</accession>
<name>A0A1C7MFW5_GRIFR</name>
<evidence type="ECO:0000256" key="1">
    <source>
        <dbReference type="SAM" id="MobiDB-lite"/>
    </source>
</evidence>
<comment type="caution">
    <text evidence="2">The sequence shown here is derived from an EMBL/GenBank/DDBJ whole genome shotgun (WGS) entry which is preliminary data.</text>
</comment>
<proteinExistence type="predicted"/>